<proteinExistence type="predicted"/>
<protein>
    <submittedName>
        <fullName evidence="2">DUF262 domain-containing protein</fullName>
    </submittedName>
</protein>
<dbReference type="Proteomes" id="UP000574067">
    <property type="component" value="Unassembled WGS sequence"/>
</dbReference>
<dbReference type="AlphaFoldDB" id="A0A848F031"/>
<accession>A0A848F031</accession>
<dbReference type="InterPro" id="IPR004919">
    <property type="entry name" value="GmrSD_N"/>
</dbReference>
<dbReference type="EMBL" id="JABBFW010000001">
    <property type="protein sequence ID" value="NML13417.1"/>
    <property type="molecule type" value="Genomic_DNA"/>
</dbReference>
<name>A0A848F031_9BURK</name>
<evidence type="ECO:0000313" key="3">
    <source>
        <dbReference type="Proteomes" id="UP000574067"/>
    </source>
</evidence>
<sequence>MSTNNNSQPDALERRPEARAIRVEDLLAEVKRGRIRIPPFQRALRWESEDARKLLDSIYRGYPIGTLLLWETQAEAQELHFGSISIAAHLRPDAWWVVDGQQRVVSLIRVLLTIHPSTDEFALYFDLDSAEFALASAIKTLKDDPARWLPLAVVLDSEQLFQWMLDQRPEGHRREQAVRVGKRIREYDIPIYVVHTDSEATLREIFGRVNNSGKQLQAFEVFDALHGARAVSRPATVADIVEELRELSFGTVEQKILYRLLRVLTGADVTDRGGKGVLRLSDEEARKAYADTAAAAKQVIQFLKLDVGIVHYDLLPYKQPLVTLGKFFHHHPTPLPRSRELLARWLWRGALNGAHRGDTVSTRRALDQIDQFDEERSVQNMLAQVANIPNEAPSAKEPFNFRFAYGKLQILALIELSPRDLENGTPLAIPKLFERTEREEEAPVPEITFSASEGLERSTANRLLHPRKIGMRQLLSNCSDESTLKSHAVTPEAHEALRKGDVQAFLQLRASTLDKHFNNFFAQRARWEDTDRPSVSSLAITEED</sequence>
<dbReference type="Pfam" id="PF03235">
    <property type="entry name" value="GmrSD_N"/>
    <property type="match status" value="1"/>
</dbReference>
<dbReference type="RefSeq" id="WP_169158352.1">
    <property type="nucleotide sequence ID" value="NZ_JABBFW010000001.1"/>
</dbReference>
<evidence type="ECO:0000313" key="2">
    <source>
        <dbReference type="EMBL" id="NML13417.1"/>
    </source>
</evidence>
<gene>
    <name evidence="2" type="ORF">HHL10_00295</name>
</gene>
<dbReference type="PANTHER" id="PTHR37292:SF2">
    <property type="entry name" value="DUF262 DOMAIN-CONTAINING PROTEIN"/>
    <property type="match status" value="1"/>
</dbReference>
<organism evidence="2 3">
    <name type="scientific">Azohydromonas caseinilytica</name>
    <dbReference type="NCBI Taxonomy" id="2728836"/>
    <lineage>
        <taxon>Bacteria</taxon>
        <taxon>Pseudomonadati</taxon>
        <taxon>Pseudomonadota</taxon>
        <taxon>Betaproteobacteria</taxon>
        <taxon>Burkholderiales</taxon>
        <taxon>Sphaerotilaceae</taxon>
        <taxon>Azohydromonas</taxon>
    </lineage>
</organism>
<feature type="domain" description="GmrSD restriction endonucleases N-terminal" evidence="1">
    <location>
        <begin position="23"/>
        <end position="225"/>
    </location>
</feature>
<keyword evidence="3" id="KW-1185">Reference proteome</keyword>
<dbReference type="PANTHER" id="PTHR37292">
    <property type="entry name" value="VNG6097C"/>
    <property type="match status" value="1"/>
</dbReference>
<evidence type="ECO:0000259" key="1">
    <source>
        <dbReference type="Pfam" id="PF03235"/>
    </source>
</evidence>
<reference evidence="2 3" key="1">
    <citation type="submission" date="2020-04" db="EMBL/GenBank/DDBJ databases">
        <title>Azohydromonas sp. isolated from soil.</title>
        <authorList>
            <person name="Dahal R.H."/>
        </authorList>
    </citation>
    <scope>NUCLEOTIDE SEQUENCE [LARGE SCALE GENOMIC DNA]</scope>
    <source>
        <strain evidence="2 3">G-1-1-14</strain>
    </source>
</reference>
<comment type="caution">
    <text evidence="2">The sequence shown here is derived from an EMBL/GenBank/DDBJ whole genome shotgun (WGS) entry which is preliminary data.</text>
</comment>